<dbReference type="PANTHER" id="PTHR42756:SF1">
    <property type="entry name" value="TRANSCRIPTIONAL REPRESSOR OF EMRAB OPERON"/>
    <property type="match status" value="1"/>
</dbReference>
<dbReference type="SMART" id="SM00347">
    <property type="entry name" value="HTH_MARR"/>
    <property type="match status" value="1"/>
</dbReference>
<gene>
    <name evidence="5" type="ORF">SAMN05444389_10997</name>
</gene>
<evidence type="ECO:0000256" key="2">
    <source>
        <dbReference type="ARBA" id="ARBA00023125"/>
    </source>
</evidence>
<dbReference type="InterPro" id="IPR023187">
    <property type="entry name" value="Tscrpt_reg_MarR-type_CS"/>
</dbReference>
<keyword evidence="3" id="KW-0804">Transcription</keyword>
<dbReference type="GO" id="GO:0003700">
    <property type="term" value="F:DNA-binding transcription factor activity"/>
    <property type="evidence" value="ECO:0007669"/>
    <property type="project" value="InterPro"/>
</dbReference>
<dbReference type="InterPro" id="IPR036390">
    <property type="entry name" value="WH_DNA-bd_sf"/>
</dbReference>
<dbReference type="STRING" id="53463.SAMN05444389_10997"/>
<evidence type="ECO:0000259" key="4">
    <source>
        <dbReference type="PROSITE" id="PS50995"/>
    </source>
</evidence>
<dbReference type="GO" id="GO:0003677">
    <property type="term" value="F:DNA binding"/>
    <property type="evidence" value="ECO:0007669"/>
    <property type="project" value="UniProtKB-KW"/>
</dbReference>
<proteinExistence type="predicted"/>
<dbReference type="PRINTS" id="PR00598">
    <property type="entry name" value="HTHMARR"/>
</dbReference>
<evidence type="ECO:0000313" key="6">
    <source>
        <dbReference type="Proteomes" id="UP000184444"/>
    </source>
</evidence>
<feature type="domain" description="HTH marR-type" evidence="4">
    <location>
        <begin position="18"/>
        <end position="156"/>
    </location>
</feature>
<dbReference type="Pfam" id="PF12802">
    <property type="entry name" value="MarR_2"/>
    <property type="match status" value="1"/>
</dbReference>
<dbReference type="AlphaFoldDB" id="A0A1M7IT06"/>
<keyword evidence="2 5" id="KW-0238">DNA-binding</keyword>
<evidence type="ECO:0000256" key="3">
    <source>
        <dbReference type="ARBA" id="ARBA00023163"/>
    </source>
</evidence>
<dbReference type="PANTHER" id="PTHR42756">
    <property type="entry name" value="TRANSCRIPTIONAL REGULATOR, MARR"/>
    <property type="match status" value="1"/>
</dbReference>
<dbReference type="PROSITE" id="PS50995">
    <property type="entry name" value="HTH_MARR_2"/>
    <property type="match status" value="1"/>
</dbReference>
<evidence type="ECO:0000256" key="1">
    <source>
        <dbReference type="ARBA" id="ARBA00023015"/>
    </source>
</evidence>
<dbReference type="InterPro" id="IPR000835">
    <property type="entry name" value="HTH_MarR-typ"/>
</dbReference>
<dbReference type="PROSITE" id="PS01117">
    <property type="entry name" value="HTH_MARR_1"/>
    <property type="match status" value="1"/>
</dbReference>
<dbReference type="SUPFAM" id="SSF46785">
    <property type="entry name" value="Winged helix' DNA-binding domain"/>
    <property type="match status" value="1"/>
</dbReference>
<name>A0A1M7IT06_9RHOB</name>
<keyword evidence="1" id="KW-0805">Transcription regulation</keyword>
<dbReference type="RefSeq" id="WP_073067762.1">
    <property type="nucleotide sequence ID" value="NZ_FRCK01000009.1"/>
</dbReference>
<accession>A0A1M7IT06</accession>
<reference evidence="6" key="1">
    <citation type="submission" date="2016-11" db="EMBL/GenBank/DDBJ databases">
        <authorList>
            <person name="Varghese N."/>
            <person name="Submissions S."/>
        </authorList>
    </citation>
    <scope>NUCLEOTIDE SEQUENCE [LARGE SCALE GENOMIC DNA]</scope>
    <source>
        <strain evidence="6">DSM 6637</strain>
    </source>
</reference>
<dbReference type="OrthoDB" id="8452803at2"/>
<evidence type="ECO:0000313" key="5">
    <source>
        <dbReference type="EMBL" id="SHM43753.1"/>
    </source>
</evidence>
<sequence length="177" mass="19687">MNDNTTGIIDKSGRASSDLRIGYFVHDVSRLRRTLFDQKMKPLGVTRSQWWVLAQLGRSEKTLGEQGMLQTELANVLDVGKVTVGGLIDRLEAGGFVRRMPCPNDRRAKRVVVTEAGRATLRQMQSVSQELNALILKDIPKEAIRTAEEVLAKMKTNIMQELHGNNVGEDDLAGEDL</sequence>
<organism evidence="5 6">
    <name type="scientific">Paracoccus solventivorans</name>
    <dbReference type="NCBI Taxonomy" id="53463"/>
    <lineage>
        <taxon>Bacteria</taxon>
        <taxon>Pseudomonadati</taxon>
        <taxon>Pseudomonadota</taxon>
        <taxon>Alphaproteobacteria</taxon>
        <taxon>Rhodobacterales</taxon>
        <taxon>Paracoccaceae</taxon>
        <taxon>Paracoccus</taxon>
    </lineage>
</organism>
<protein>
    <submittedName>
        <fullName evidence="5">DNA-binding transcriptional regulator, MarR family</fullName>
    </submittedName>
</protein>
<dbReference type="Gene3D" id="1.10.10.10">
    <property type="entry name" value="Winged helix-like DNA-binding domain superfamily/Winged helix DNA-binding domain"/>
    <property type="match status" value="1"/>
</dbReference>
<dbReference type="InterPro" id="IPR036388">
    <property type="entry name" value="WH-like_DNA-bd_sf"/>
</dbReference>
<dbReference type="EMBL" id="FRCK01000009">
    <property type="protein sequence ID" value="SHM43753.1"/>
    <property type="molecule type" value="Genomic_DNA"/>
</dbReference>
<dbReference type="Proteomes" id="UP000184444">
    <property type="component" value="Unassembled WGS sequence"/>
</dbReference>
<keyword evidence="6" id="KW-1185">Reference proteome</keyword>